<keyword evidence="7" id="KW-1185">Reference proteome</keyword>
<evidence type="ECO:0000256" key="3">
    <source>
        <dbReference type="ARBA" id="ARBA00022692"/>
    </source>
</evidence>
<evidence type="ECO:0000313" key="6">
    <source>
        <dbReference type="EMBL" id="RCS56826.1"/>
    </source>
</evidence>
<dbReference type="PANTHER" id="PTHR37481:SF1">
    <property type="entry name" value="LIPOPOLYSACCHARIDE EXPORT SYSTEM PROTEIN LPTC"/>
    <property type="match status" value="1"/>
</dbReference>
<dbReference type="EMBL" id="QPGB01000005">
    <property type="protein sequence ID" value="RCS56826.1"/>
    <property type="molecule type" value="Genomic_DNA"/>
</dbReference>
<keyword evidence="3" id="KW-0812">Transmembrane</keyword>
<proteinExistence type="predicted"/>
<dbReference type="Pfam" id="PF06835">
    <property type="entry name" value="LptC"/>
    <property type="match status" value="1"/>
</dbReference>
<gene>
    <name evidence="6" type="primary">lptC</name>
    <name evidence="6" type="ORF">DU000_10825</name>
</gene>
<dbReference type="Gene3D" id="2.60.450.10">
    <property type="entry name" value="Lipopolysaccharide (LPS) transport protein A like domain"/>
    <property type="match status" value="1"/>
</dbReference>
<reference evidence="6 7" key="1">
    <citation type="journal article" date="2018" name="Int. J. Syst. Evol. Microbiol.">
        <title>Parvibium lacunae gen. nov., sp. nov., a new member of the family Alcaligenaceae isolated from a freshwater pond.</title>
        <authorList>
            <person name="Chen W.M."/>
            <person name="Xie P.B."/>
            <person name="Hsu M.Y."/>
            <person name="Sheu S.Y."/>
        </authorList>
    </citation>
    <scope>NUCLEOTIDE SEQUENCE [LARGE SCALE GENOMIC DNA]</scope>
    <source>
        <strain evidence="6 7">KMB9</strain>
    </source>
</reference>
<evidence type="ECO:0000256" key="1">
    <source>
        <dbReference type="ARBA" id="ARBA00022475"/>
    </source>
</evidence>
<dbReference type="AlphaFoldDB" id="A0A368KZT7"/>
<dbReference type="GO" id="GO:0015221">
    <property type="term" value="F:lipopolysaccharide transmembrane transporter activity"/>
    <property type="evidence" value="ECO:0007669"/>
    <property type="project" value="InterPro"/>
</dbReference>
<dbReference type="GO" id="GO:0005886">
    <property type="term" value="C:plasma membrane"/>
    <property type="evidence" value="ECO:0007669"/>
    <property type="project" value="InterPro"/>
</dbReference>
<dbReference type="GO" id="GO:0030288">
    <property type="term" value="C:outer membrane-bounded periplasmic space"/>
    <property type="evidence" value="ECO:0007669"/>
    <property type="project" value="TreeGrafter"/>
</dbReference>
<dbReference type="InterPro" id="IPR026265">
    <property type="entry name" value="LptC"/>
</dbReference>
<evidence type="ECO:0000256" key="5">
    <source>
        <dbReference type="ARBA" id="ARBA00023136"/>
    </source>
</evidence>
<keyword evidence="2" id="KW-0997">Cell inner membrane</keyword>
<dbReference type="GO" id="GO:0017089">
    <property type="term" value="F:glycolipid transfer activity"/>
    <property type="evidence" value="ECO:0007669"/>
    <property type="project" value="TreeGrafter"/>
</dbReference>
<keyword evidence="4" id="KW-1133">Transmembrane helix</keyword>
<keyword evidence="5" id="KW-0472">Membrane</keyword>
<dbReference type="InterPro" id="IPR010664">
    <property type="entry name" value="LipoPS_assembly_LptC-rel"/>
</dbReference>
<dbReference type="InterPro" id="IPR052363">
    <property type="entry name" value="LPS_export_LptC"/>
</dbReference>
<name>A0A368KZT7_9BURK</name>
<organism evidence="6 7">
    <name type="scientific">Parvibium lacunae</name>
    <dbReference type="NCBI Taxonomy" id="1888893"/>
    <lineage>
        <taxon>Bacteria</taxon>
        <taxon>Pseudomonadati</taxon>
        <taxon>Pseudomonadota</taxon>
        <taxon>Betaproteobacteria</taxon>
        <taxon>Burkholderiales</taxon>
        <taxon>Alcaligenaceae</taxon>
        <taxon>Parvibium</taxon>
    </lineage>
</organism>
<comment type="caution">
    <text evidence="6">The sequence shown here is derived from an EMBL/GenBank/DDBJ whole genome shotgun (WGS) entry which is preliminary data.</text>
</comment>
<dbReference type="NCBIfam" id="TIGR04409">
    <property type="entry name" value="LptC_YrbK"/>
    <property type="match status" value="1"/>
</dbReference>
<protein>
    <submittedName>
        <fullName evidence="6">LPS export ABC transporter periplasmic protein LptC</fullName>
    </submittedName>
</protein>
<evidence type="ECO:0000313" key="7">
    <source>
        <dbReference type="Proteomes" id="UP000252357"/>
    </source>
</evidence>
<evidence type="ECO:0000256" key="2">
    <source>
        <dbReference type="ARBA" id="ARBA00022519"/>
    </source>
</evidence>
<dbReference type="Proteomes" id="UP000252357">
    <property type="component" value="Unassembled WGS sequence"/>
</dbReference>
<dbReference type="PANTHER" id="PTHR37481">
    <property type="entry name" value="LIPOPOLYSACCHARIDE EXPORT SYSTEM PROTEIN LPTC"/>
    <property type="match status" value="1"/>
</dbReference>
<keyword evidence="1" id="KW-1003">Cell membrane</keyword>
<accession>A0A368KZT7</accession>
<evidence type="ECO:0000256" key="4">
    <source>
        <dbReference type="ARBA" id="ARBA00022989"/>
    </source>
</evidence>
<sequence length="206" mass="23094">MWRERLWGLVVLLLLAGLALATGWFAQRLQQSNDAPRRPTPRDKPDFIIEQVVLTRFDRDGLASYRLQAQELRHFPGDGSAWLRQPIVATEENPAMRRGARAIRAEEAWLTTEADTQKQQIDLSRGVVLTQAAFAETPALTVESDLLTLLPDDDLIKTDALVTIQRGASVLQGEGLILDNTARTLTLERRVQATLFPLARTSSRTR</sequence>